<dbReference type="AlphaFoldDB" id="A0AAW0U4E3"/>
<reference evidence="2 3" key="1">
    <citation type="submission" date="2023-03" db="EMBL/GenBank/DDBJ databases">
        <title>High-quality genome of Scylla paramamosain provides insights in environmental adaptation.</title>
        <authorList>
            <person name="Zhang L."/>
        </authorList>
    </citation>
    <scope>NUCLEOTIDE SEQUENCE [LARGE SCALE GENOMIC DNA]</scope>
    <source>
        <strain evidence="2">LZ_2023a</strain>
        <tissue evidence="2">Muscle</tissue>
    </source>
</reference>
<organism evidence="2 3">
    <name type="scientific">Scylla paramamosain</name>
    <name type="common">Mud crab</name>
    <dbReference type="NCBI Taxonomy" id="85552"/>
    <lineage>
        <taxon>Eukaryota</taxon>
        <taxon>Metazoa</taxon>
        <taxon>Ecdysozoa</taxon>
        <taxon>Arthropoda</taxon>
        <taxon>Crustacea</taxon>
        <taxon>Multicrustacea</taxon>
        <taxon>Malacostraca</taxon>
        <taxon>Eumalacostraca</taxon>
        <taxon>Eucarida</taxon>
        <taxon>Decapoda</taxon>
        <taxon>Pleocyemata</taxon>
        <taxon>Brachyura</taxon>
        <taxon>Eubrachyura</taxon>
        <taxon>Portunoidea</taxon>
        <taxon>Portunidae</taxon>
        <taxon>Portuninae</taxon>
        <taxon>Scylla</taxon>
    </lineage>
</organism>
<evidence type="ECO:0000313" key="2">
    <source>
        <dbReference type="EMBL" id="KAK8394651.1"/>
    </source>
</evidence>
<evidence type="ECO:0000313" key="3">
    <source>
        <dbReference type="Proteomes" id="UP001487740"/>
    </source>
</evidence>
<protein>
    <submittedName>
        <fullName evidence="2">Uncharacterized protein</fullName>
    </submittedName>
</protein>
<name>A0AAW0U4E3_SCYPA</name>
<sequence length="231" mass="25176">MADVAPLQLLNSSRTFEPPSTKLRRKVSRAGWSGKATRRAARRGRPVTALNRTLNVSGTVTPCERNGFCRCCCVPDPSGTGTLPDCPIHPVTETVTVTVTQTIRIPVTSDVWVSTAIPYTVRVTSLATDYTYIPDDAETVTAVVAVTNTPISIVRETSCINPVRTAVSVFTSFLTETERKDLYHTVTHVDVHNEINTVAVPSVQTLVQRVTTTTILFTTATVTSTSFGYYH</sequence>
<dbReference type="Proteomes" id="UP001487740">
    <property type="component" value="Unassembled WGS sequence"/>
</dbReference>
<evidence type="ECO:0000256" key="1">
    <source>
        <dbReference type="SAM" id="MobiDB-lite"/>
    </source>
</evidence>
<feature type="region of interest" description="Disordered" evidence="1">
    <location>
        <begin position="1"/>
        <end position="43"/>
    </location>
</feature>
<dbReference type="EMBL" id="JARAKH010000018">
    <property type="protein sequence ID" value="KAK8394651.1"/>
    <property type="molecule type" value="Genomic_DNA"/>
</dbReference>
<keyword evidence="3" id="KW-1185">Reference proteome</keyword>
<proteinExistence type="predicted"/>
<comment type="caution">
    <text evidence="2">The sequence shown here is derived from an EMBL/GenBank/DDBJ whole genome shotgun (WGS) entry which is preliminary data.</text>
</comment>
<gene>
    <name evidence="2" type="ORF">O3P69_005843</name>
</gene>
<accession>A0AAW0U4E3</accession>